<organism evidence="2 3">
    <name type="scientific">Morganella morganii</name>
    <name type="common">Proteus morganii</name>
    <dbReference type="NCBI Taxonomy" id="582"/>
    <lineage>
        <taxon>Bacteria</taxon>
        <taxon>Pseudomonadati</taxon>
        <taxon>Pseudomonadota</taxon>
        <taxon>Gammaproteobacteria</taxon>
        <taxon>Enterobacterales</taxon>
        <taxon>Morganellaceae</taxon>
        <taxon>Morganella</taxon>
    </lineage>
</organism>
<gene>
    <name evidence="2" type="ORF">N0392_15250</name>
</gene>
<sequence>MNLSFLMLIIPLFITGCVYKPEGPYLPAQVMIVSDQVCLLIRPQGDEKIIRLDINEIGSVNKRLLTQTFTPEQSAVSRGHCISTQNYPFRSGYAYTALITVGSEIQRRLNIHPGTRNFEIRFHLTNYFGGLRATEI</sequence>
<evidence type="ECO:0000313" key="3">
    <source>
        <dbReference type="Proteomes" id="UP001076655"/>
    </source>
</evidence>
<dbReference type="NCBIfam" id="NF045617">
    <property type="entry name" value="mostly_LP"/>
    <property type="match status" value="1"/>
</dbReference>
<name>A0A9Q4GWE2_MORMO</name>
<reference evidence="2" key="1">
    <citation type="submission" date="2022-08" db="EMBL/GenBank/DDBJ databases">
        <authorList>
            <person name="Dale J.L."/>
        </authorList>
    </citation>
    <scope>NUCLEOTIDE SEQUENCE</scope>
    <source>
        <strain evidence="2">2022EL-00758</strain>
    </source>
</reference>
<dbReference type="InterPro" id="IPR055903">
    <property type="entry name" value="DUF7480"/>
</dbReference>
<dbReference type="Proteomes" id="UP001076655">
    <property type="component" value="Unassembled WGS sequence"/>
</dbReference>
<comment type="caution">
    <text evidence="2">The sequence shown here is derived from an EMBL/GenBank/DDBJ whole genome shotgun (WGS) entry which is preliminary data.</text>
</comment>
<evidence type="ECO:0000259" key="1">
    <source>
        <dbReference type="Pfam" id="PF24295"/>
    </source>
</evidence>
<dbReference type="AlphaFoldDB" id="A0A9Q4GWE2"/>
<accession>A0A9Q4GWE2</accession>
<dbReference type="EMBL" id="JAPNMI010000008">
    <property type="protein sequence ID" value="MCY0791038.1"/>
    <property type="molecule type" value="Genomic_DNA"/>
</dbReference>
<feature type="domain" description="DUF7480" evidence="1">
    <location>
        <begin position="26"/>
        <end position="126"/>
    </location>
</feature>
<proteinExistence type="predicted"/>
<protein>
    <recommendedName>
        <fullName evidence="1">DUF7480 domain-containing protein</fullName>
    </recommendedName>
</protein>
<dbReference type="Pfam" id="PF24295">
    <property type="entry name" value="DUF7480"/>
    <property type="match status" value="1"/>
</dbReference>
<dbReference type="RefSeq" id="WP_435358026.1">
    <property type="nucleotide sequence ID" value="NZ_JBECVA010000006.1"/>
</dbReference>
<evidence type="ECO:0000313" key="2">
    <source>
        <dbReference type="EMBL" id="MCY0791038.1"/>
    </source>
</evidence>
<dbReference type="InterPro" id="IPR054657">
    <property type="entry name" value="T6SS_periplasmic_put"/>
</dbReference>